<gene>
    <name evidence="2" type="ORF">VLK81_06535</name>
</gene>
<organism evidence="2 3">
    <name type="scientific">Citroniella saccharovorans</name>
    <dbReference type="NCBI Taxonomy" id="2053367"/>
    <lineage>
        <taxon>Bacteria</taxon>
        <taxon>Bacillati</taxon>
        <taxon>Bacillota</taxon>
        <taxon>Tissierellia</taxon>
        <taxon>Tissierellales</taxon>
        <taxon>Peptoniphilaceae</taxon>
        <taxon>Citroniella</taxon>
    </lineage>
</organism>
<comment type="caution">
    <text evidence="2">The sequence shown here is derived from an EMBL/GenBank/DDBJ whole genome shotgun (WGS) entry which is preliminary data.</text>
</comment>
<dbReference type="AlphaFoldDB" id="A0AAW9MUH6"/>
<name>A0AAW9MUH6_9FIRM</name>
<accession>A0AAW9MUH6</accession>
<dbReference type="Proteomes" id="UP001357733">
    <property type="component" value="Unassembled WGS sequence"/>
</dbReference>
<keyword evidence="1" id="KW-0472">Membrane</keyword>
<feature type="transmembrane region" description="Helical" evidence="1">
    <location>
        <begin position="86"/>
        <end position="107"/>
    </location>
</feature>
<protein>
    <submittedName>
        <fullName evidence="2">Uncharacterized protein</fullName>
    </submittedName>
</protein>
<dbReference type="RefSeq" id="WP_324619847.1">
    <property type="nucleotide sequence ID" value="NZ_JAYKOT010000003.1"/>
</dbReference>
<proteinExistence type="predicted"/>
<keyword evidence="1" id="KW-0812">Transmembrane</keyword>
<reference evidence="2 3" key="1">
    <citation type="submission" date="2024-01" db="EMBL/GenBank/DDBJ databases">
        <title>Complete genome sequence of Citroniella saccharovorans strain M6.X9, isolated from human fecal sample.</title>
        <authorList>
            <person name="Cheng G."/>
            <person name="Westerholm M."/>
            <person name="Schnurer A."/>
        </authorList>
    </citation>
    <scope>NUCLEOTIDE SEQUENCE [LARGE SCALE GENOMIC DNA]</scope>
    <source>
        <strain evidence="2 3">DSM 29873</strain>
    </source>
</reference>
<evidence type="ECO:0000313" key="3">
    <source>
        <dbReference type="Proteomes" id="UP001357733"/>
    </source>
</evidence>
<evidence type="ECO:0000313" key="2">
    <source>
        <dbReference type="EMBL" id="MEB3429670.1"/>
    </source>
</evidence>
<sequence length="330" mass="38776">MLKKFINDRVSWKRVLSLLIMFLFIFILSFLIISFCIDKSILISFMNFNIRGLDLVYFLITVAFYLMFKIIRVLQKKYYQGFCKVVLNFSNIILIIFFLLSSFIYIIRRSNSVYYTFKSPDKKHTIIAKETSILLLGEVSLYERENPFFIKNLDAYILPDDGYTPIYNNDYNIKWNENKFSLSVYDASGSKDWISVSVNLENKDVSYKHSRSDEINVTKQDKENIEDNIKDKDSLNRQNILNNLSIKDAIKINDSPYGIIMVDKAGPRNLWYFIEFKDNRMIYISELPDNSPIVNGSFDLEGNINLKFEDINQNINKYISKDGGKTWSKK</sequence>
<keyword evidence="1" id="KW-1133">Transmembrane helix</keyword>
<keyword evidence="3" id="KW-1185">Reference proteome</keyword>
<evidence type="ECO:0000256" key="1">
    <source>
        <dbReference type="SAM" id="Phobius"/>
    </source>
</evidence>
<feature type="transmembrane region" description="Helical" evidence="1">
    <location>
        <begin position="12"/>
        <end position="35"/>
    </location>
</feature>
<feature type="transmembrane region" description="Helical" evidence="1">
    <location>
        <begin position="55"/>
        <end position="74"/>
    </location>
</feature>
<dbReference type="EMBL" id="JAYKOT010000003">
    <property type="protein sequence ID" value="MEB3429670.1"/>
    <property type="molecule type" value="Genomic_DNA"/>
</dbReference>